<evidence type="ECO:0000256" key="2">
    <source>
        <dbReference type="ARBA" id="ARBA00022516"/>
    </source>
</evidence>
<organism evidence="13 14">
    <name type="scientific">Novacetimonas hansenii</name>
    <name type="common">Komagataeibacter hansenii</name>
    <dbReference type="NCBI Taxonomy" id="436"/>
    <lineage>
        <taxon>Bacteria</taxon>
        <taxon>Pseudomonadati</taxon>
        <taxon>Pseudomonadota</taxon>
        <taxon>Alphaproteobacteria</taxon>
        <taxon>Acetobacterales</taxon>
        <taxon>Acetobacteraceae</taxon>
        <taxon>Novacetimonas</taxon>
    </lineage>
</organism>
<dbReference type="GO" id="GO:0005524">
    <property type="term" value="F:ATP binding"/>
    <property type="evidence" value="ECO:0007669"/>
    <property type="project" value="UniProtKB-KW"/>
</dbReference>
<comment type="caution">
    <text evidence="13">The sequence shown here is derived from an EMBL/GenBank/DDBJ whole genome shotgun (WGS) entry which is preliminary data.</text>
</comment>
<evidence type="ECO:0000256" key="5">
    <source>
        <dbReference type="ARBA" id="ARBA00022741"/>
    </source>
</evidence>
<keyword evidence="6 13" id="KW-0418">Kinase</keyword>
<gene>
    <name evidence="13" type="ORF">K1W68_12075</name>
</gene>
<protein>
    <submittedName>
        <fullName evidence="13">Diacylglycerol kinase family lipid kinase</fullName>
    </submittedName>
</protein>
<dbReference type="Gene3D" id="2.60.200.40">
    <property type="match status" value="1"/>
</dbReference>
<dbReference type="NCBIfam" id="TIGR00147">
    <property type="entry name" value="YegS/Rv2252/BmrU family lipid kinase"/>
    <property type="match status" value="1"/>
</dbReference>
<comment type="cofactor">
    <cofactor evidence="1">
        <name>Mg(2+)</name>
        <dbReference type="ChEBI" id="CHEBI:18420"/>
    </cofactor>
</comment>
<dbReference type="GO" id="GO:0005886">
    <property type="term" value="C:plasma membrane"/>
    <property type="evidence" value="ECO:0007669"/>
    <property type="project" value="TreeGrafter"/>
</dbReference>
<reference evidence="13" key="2">
    <citation type="submission" date="2022-03" db="EMBL/GenBank/DDBJ databases">
        <authorList>
            <person name="Ryngajllo M."/>
            <person name="Jacek P."/>
            <person name="Kubiak K."/>
        </authorList>
    </citation>
    <scope>NUCLEOTIDE SEQUENCE</scope>
    <source>
        <strain evidence="13">SI1</strain>
    </source>
</reference>
<evidence type="ECO:0000313" key="14">
    <source>
        <dbReference type="Proteomes" id="UP001202887"/>
    </source>
</evidence>
<keyword evidence="7" id="KW-0067">ATP-binding</keyword>
<accession>A0AAW5EV57</accession>
<dbReference type="Pfam" id="PF19279">
    <property type="entry name" value="YegS_C"/>
    <property type="match status" value="1"/>
</dbReference>
<dbReference type="InterPro" id="IPR017438">
    <property type="entry name" value="ATP-NAD_kinase_N"/>
</dbReference>
<dbReference type="SUPFAM" id="SSF111331">
    <property type="entry name" value="NAD kinase/diacylglycerol kinase-like"/>
    <property type="match status" value="1"/>
</dbReference>
<evidence type="ECO:0000256" key="1">
    <source>
        <dbReference type="ARBA" id="ARBA00001946"/>
    </source>
</evidence>
<dbReference type="InterPro" id="IPR005218">
    <property type="entry name" value="Diacylglycerol/lipid_kinase"/>
</dbReference>
<dbReference type="PROSITE" id="PS50146">
    <property type="entry name" value="DAGK"/>
    <property type="match status" value="1"/>
</dbReference>
<keyword evidence="2" id="KW-0444">Lipid biosynthesis</keyword>
<dbReference type="SMART" id="SM00046">
    <property type="entry name" value="DAGKc"/>
    <property type="match status" value="1"/>
</dbReference>
<dbReference type="AlphaFoldDB" id="A0AAW5EV57"/>
<sequence length="305" mass="32631">MKGITGMRACIIVNPTAGRRRRRPLARFIAALRAGGAQVRVLTTRHAGHAQELARQALGAAGTDCIIAAGGDGTIAEVAQVLAGTQQRMGIFPAGSANVLARELGIPFAPQAAARLILSGASATIWPGMAEDTKHARLFVQMAGIGFDACVVHGLPSRLKRMVGRTAYVLTMFGAALRYRFTTLQVQVDGTTHHAHGVVVSKGRLYGGRFVLCHTGMQHEAGFRVIMLETEGLLATLRMGCALLLGRVERMHDVRIVTGHDIEVHAATPVPVQVDGDVLGMTPVRIRDAGRPLHLAIESRQIWNN</sequence>
<dbReference type="GO" id="GO:0008654">
    <property type="term" value="P:phospholipid biosynthetic process"/>
    <property type="evidence" value="ECO:0007669"/>
    <property type="project" value="UniProtKB-KW"/>
</dbReference>
<evidence type="ECO:0000256" key="9">
    <source>
        <dbReference type="ARBA" id="ARBA00023098"/>
    </source>
</evidence>
<evidence type="ECO:0000256" key="4">
    <source>
        <dbReference type="ARBA" id="ARBA00022723"/>
    </source>
</evidence>
<dbReference type="GO" id="GO:0016301">
    <property type="term" value="F:kinase activity"/>
    <property type="evidence" value="ECO:0007669"/>
    <property type="project" value="UniProtKB-KW"/>
</dbReference>
<keyword evidence="3" id="KW-0808">Transferase</keyword>
<dbReference type="InterPro" id="IPR050187">
    <property type="entry name" value="Lipid_Phosphate_FormReg"/>
</dbReference>
<dbReference type="RefSeq" id="WP_247067437.1">
    <property type="nucleotide sequence ID" value="NZ_CP094848.1"/>
</dbReference>
<keyword evidence="9" id="KW-0443">Lipid metabolism</keyword>
<feature type="domain" description="DAGKc" evidence="12">
    <location>
        <begin position="4"/>
        <end position="134"/>
    </location>
</feature>
<keyword evidence="11" id="KW-1208">Phospholipid metabolism</keyword>
<evidence type="ECO:0000256" key="7">
    <source>
        <dbReference type="ARBA" id="ARBA00022840"/>
    </source>
</evidence>
<dbReference type="InterPro" id="IPR016064">
    <property type="entry name" value="NAD/diacylglycerol_kinase_sf"/>
</dbReference>
<evidence type="ECO:0000313" key="13">
    <source>
        <dbReference type="EMBL" id="MCJ8354713.1"/>
    </source>
</evidence>
<dbReference type="Proteomes" id="UP001202887">
    <property type="component" value="Unassembled WGS sequence"/>
</dbReference>
<proteinExistence type="predicted"/>
<evidence type="ECO:0000256" key="8">
    <source>
        <dbReference type="ARBA" id="ARBA00022842"/>
    </source>
</evidence>
<evidence type="ECO:0000259" key="12">
    <source>
        <dbReference type="PROSITE" id="PS50146"/>
    </source>
</evidence>
<dbReference type="PANTHER" id="PTHR12358">
    <property type="entry name" value="SPHINGOSINE KINASE"/>
    <property type="match status" value="1"/>
</dbReference>
<name>A0AAW5EV57_NOVHA</name>
<evidence type="ECO:0000256" key="6">
    <source>
        <dbReference type="ARBA" id="ARBA00022777"/>
    </source>
</evidence>
<evidence type="ECO:0000256" key="11">
    <source>
        <dbReference type="ARBA" id="ARBA00023264"/>
    </source>
</evidence>
<reference evidence="13" key="1">
    <citation type="journal article" date="2021" name="Polymers (Basel)">
        <title>Highly Stretchable Bacterial Cellulose Produced by Komagataeibacter hansenii SI1.</title>
        <authorList>
            <person name="Cielecka I."/>
            <person name="Ryngajllo M."/>
            <person name="Maniukiewicz W."/>
            <person name="Bielecki S."/>
        </authorList>
    </citation>
    <scope>NUCLEOTIDE SEQUENCE</scope>
    <source>
        <strain evidence="13">SI1</strain>
    </source>
</reference>
<keyword evidence="8" id="KW-0460">Magnesium</keyword>
<dbReference type="InterPro" id="IPR045540">
    <property type="entry name" value="YegS/DAGK_C"/>
</dbReference>
<dbReference type="Pfam" id="PF00781">
    <property type="entry name" value="DAGK_cat"/>
    <property type="match status" value="1"/>
</dbReference>
<dbReference type="EMBL" id="JAIBCX010000034">
    <property type="protein sequence ID" value="MCJ8354713.1"/>
    <property type="molecule type" value="Genomic_DNA"/>
</dbReference>
<evidence type="ECO:0000256" key="3">
    <source>
        <dbReference type="ARBA" id="ARBA00022679"/>
    </source>
</evidence>
<keyword evidence="5" id="KW-0547">Nucleotide-binding</keyword>
<keyword evidence="10" id="KW-0594">Phospholipid biosynthesis</keyword>
<dbReference type="InterPro" id="IPR001206">
    <property type="entry name" value="Diacylglycerol_kinase_cat_dom"/>
</dbReference>
<keyword evidence="4" id="KW-0479">Metal-binding</keyword>
<dbReference type="PANTHER" id="PTHR12358:SF106">
    <property type="entry name" value="LIPID KINASE YEGS"/>
    <property type="match status" value="1"/>
</dbReference>
<evidence type="ECO:0000256" key="10">
    <source>
        <dbReference type="ARBA" id="ARBA00023209"/>
    </source>
</evidence>
<dbReference type="GO" id="GO:0046872">
    <property type="term" value="F:metal ion binding"/>
    <property type="evidence" value="ECO:0007669"/>
    <property type="project" value="UniProtKB-KW"/>
</dbReference>
<dbReference type="Gene3D" id="3.40.50.10330">
    <property type="entry name" value="Probable inorganic polyphosphate/atp-NAD kinase, domain 1"/>
    <property type="match status" value="1"/>
</dbReference>